<name>A0ABV5FCI8_9FLAO</name>
<dbReference type="InterPro" id="IPR007372">
    <property type="entry name" value="Lipid/polyisoprenoid-bd_YceI"/>
</dbReference>
<evidence type="ECO:0000313" key="4">
    <source>
        <dbReference type="Proteomes" id="UP001589585"/>
    </source>
</evidence>
<accession>A0ABV5FCI8</accession>
<keyword evidence="4" id="KW-1185">Reference proteome</keyword>
<evidence type="ECO:0000313" key="3">
    <source>
        <dbReference type="EMBL" id="MFB9057162.1"/>
    </source>
</evidence>
<dbReference type="Gene3D" id="2.40.128.110">
    <property type="entry name" value="Lipid/polyisoprenoid-binding, YceI-like"/>
    <property type="match status" value="1"/>
</dbReference>
<dbReference type="EMBL" id="JBHMFC010000049">
    <property type="protein sequence ID" value="MFB9057162.1"/>
    <property type="molecule type" value="Genomic_DNA"/>
</dbReference>
<reference evidence="3 4" key="1">
    <citation type="submission" date="2024-09" db="EMBL/GenBank/DDBJ databases">
        <authorList>
            <person name="Sun Q."/>
            <person name="Mori K."/>
        </authorList>
    </citation>
    <scope>NUCLEOTIDE SEQUENCE [LARGE SCALE GENOMIC DNA]</scope>
    <source>
        <strain evidence="3 4">CECT 8622</strain>
    </source>
</reference>
<dbReference type="PANTHER" id="PTHR34406:SF1">
    <property type="entry name" value="PROTEIN YCEI"/>
    <property type="match status" value="1"/>
</dbReference>
<organism evidence="3 4">
    <name type="scientific">Mariniflexile ostreae</name>
    <dbReference type="NCBI Taxonomy" id="1520892"/>
    <lineage>
        <taxon>Bacteria</taxon>
        <taxon>Pseudomonadati</taxon>
        <taxon>Bacteroidota</taxon>
        <taxon>Flavobacteriia</taxon>
        <taxon>Flavobacteriales</taxon>
        <taxon>Flavobacteriaceae</taxon>
        <taxon>Mariniflexile</taxon>
    </lineage>
</organism>
<dbReference type="InterPro" id="IPR036761">
    <property type="entry name" value="TTHA0802/YceI-like_sf"/>
</dbReference>
<dbReference type="SUPFAM" id="SSF101874">
    <property type="entry name" value="YceI-like"/>
    <property type="match status" value="1"/>
</dbReference>
<comment type="caution">
    <text evidence="3">The sequence shown here is derived from an EMBL/GenBank/DDBJ whole genome shotgun (WGS) entry which is preliminary data.</text>
</comment>
<evidence type="ECO:0000256" key="1">
    <source>
        <dbReference type="SAM" id="SignalP"/>
    </source>
</evidence>
<dbReference type="RefSeq" id="WP_379861384.1">
    <property type="nucleotide sequence ID" value="NZ_JBHMFC010000049.1"/>
</dbReference>
<dbReference type="Proteomes" id="UP001589585">
    <property type="component" value="Unassembled WGS sequence"/>
</dbReference>
<feature type="signal peptide" evidence="1">
    <location>
        <begin position="1"/>
        <end position="25"/>
    </location>
</feature>
<sequence>MKNTIKSFAFLAVIACLTFSFTTLKTEKKDIKTEKSNVVWKGYKVTGAHDGTIAISSGNLLFNDDVLTGGTFVMDMKSIIVTDLEGDYKGKLETHLKSDDFFGVDAYPTATLTFTNVKASGKNAYNITGDLTIKGKTNPITFVMSIYGSKASASLKVDRSKYDVKYGSASFFDDLKDKTIYDEFDLIADLEF</sequence>
<feature type="domain" description="Lipid/polyisoprenoid-binding YceI-like" evidence="2">
    <location>
        <begin position="28"/>
        <end position="192"/>
    </location>
</feature>
<keyword evidence="1" id="KW-0732">Signal</keyword>
<dbReference type="PANTHER" id="PTHR34406">
    <property type="entry name" value="PROTEIN YCEI"/>
    <property type="match status" value="1"/>
</dbReference>
<dbReference type="SMART" id="SM00867">
    <property type="entry name" value="YceI"/>
    <property type="match status" value="1"/>
</dbReference>
<proteinExistence type="predicted"/>
<protein>
    <submittedName>
        <fullName evidence="3">YceI family protein</fullName>
    </submittedName>
</protein>
<evidence type="ECO:0000259" key="2">
    <source>
        <dbReference type="SMART" id="SM00867"/>
    </source>
</evidence>
<gene>
    <name evidence="3" type="ORF">ACFFU9_10455</name>
</gene>
<dbReference type="Pfam" id="PF04264">
    <property type="entry name" value="YceI"/>
    <property type="match status" value="1"/>
</dbReference>
<feature type="chain" id="PRO_5045768911" evidence="1">
    <location>
        <begin position="26"/>
        <end position="192"/>
    </location>
</feature>